<feature type="domain" description="DUF374" evidence="1">
    <location>
        <begin position="64"/>
        <end position="127"/>
    </location>
</feature>
<dbReference type="OrthoDB" id="9810508at2"/>
<evidence type="ECO:0000313" key="2">
    <source>
        <dbReference type="EMBL" id="APG24527.1"/>
    </source>
</evidence>
<dbReference type="Proteomes" id="UP000182264">
    <property type="component" value="Chromosome"/>
</dbReference>
<dbReference type="InterPro" id="IPR007172">
    <property type="entry name" value="DUF374"/>
</dbReference>
<gene>
    <name evidence="2" type="ORF">A7E75_05390</name>
</gene>
<keyword evidence="3" id="KW-1185">Reference proteome</keyword>
<dbReference type="Pfam" id="PF04028">
    <property type="entry name" value="DUF374"/>
    <property type="match status" value="1"/>
</dbReference>
<protein>
    <recommendedName>
        <fullName evidence="1">DUF374 domain-containing protein</fullName>
    </recommendedName>
</protein>
<dbReference type="AlphaFoldDB" id="A0A1L3GF07"/>
<dbReference type="RefSeq" id="WP_072286368.1">
    <property type="nucleotide sequence ID" value="NZ_CP015455.1"/>
</dbReference>
<accession>A0A1L3GF07</accession>
<name>A0A1L3GF07_SYNAC</name>
<proteinExistence type="predicted"/>
<sequence>MMPSATWRARLLGAAGAVLLRLWCCTWRRRAIGVEHLDGCIVGRRRTLVLFWHGSYVPLFALLRGKNACILTNRSLRGQVIAQISRRFGFATVELPDEHGRRFLAALRNALEEHAVWGTAADGPLGPLYQIKPALLSLAAHFGFSIQLVGVAARPAWCLNHRWDRMLLPLPFARIGLVISEPMCLPATLDKDGAARQAALLDEAMQRYARQAMDLIG</sequence>
<dbReference type="STRING" id="29542.A6070_14030"/>
<reference evidence="2 3" key="1">
    <citation type="journal article" date="2017" name="Genome Announc.">
        <title>Complete Genome Sequences of Two Acetylene-Fermenting Pelobacter acetylenicus Strains.</title>
        <authorList>
            <person name="Sutton J.M."/>
            <person name="Baesman S.M."/>
            <person name="Fierst J.L."/>
            <person name="Poret-Peterson A.T."/>
            <person name="Oremland R.S."/>
            <person name="Dunlap D.S."/>
            <person name="Akob D.M."/>
        </authorList>
    </citation>
    <scope>NUCLEOTIDE SEQUENCE [LARGE SCALE GENOMIC DNA]</scope>
    <source>
        <strain evidence="2 3">DSM 3247</strain>
    </source>
</reference>
<evidence type="ECO:0000313" key="3">
    <source>
        <dbReference type="Proteomes" id="UP000182264"/>
    </source>
</evidence>
<dbReference type="EMBL" id="CP015518">
    <property type="protein sequence ID" value="APG24527.1"/>
    <property type="molecule type" value="Genomic_DNA"/>
</dbReference>
<dbReference type="KEGG" id="pace:A6070_14030"/>
<organism evidence="2 3">
    <name type="scientific">Syntrophotalea acetylenica</name>
    <name type="common">Pelobacter acetylenicus</name>
    <dbReference type="NCBI Taxonomy" id="29542"/>
    <lineage>
        <taxon>Bacteria</taxon>
        <taxon>Pseudomonadati</taxon>
        <taxon>Thermodesulfobacteriota</taxon>
        <taxon>Desulfuromonadia</taxon>
        <taxon>Desulfuromonadales</taxon>
        <taxon>Syntrophotaleaceae</taxon>
        <taxon>Syntrophotalea</taxon>
    </lineage>
</organism>
<evidence type="ECO:0000259" key="1">
    <source>
        <dbReference type="Pfam" id="PF04028"/>
    </source>
</evidence>